<evidence type="ECO:0000259" key="3">
    <source>
        <dbReference type="PROSITE" id="PS51186"/>
    </source>
</evidence>
<dbReference type="EMBL" id="MLJI01000001">
    <property type="protein sequence ID" value="ORM92941.1"/>
    <property type="molecule type" value="Genomic_DNA"/>
</dbReference>
<dbReference type="Pfam" id="PF00583">
    <property type="entry name" value="Acetyltransf_1"/>
    <property type="match status" value="1"/>
</dbReference>
<dbReference type="GO" id="GO:0016747">
    <property type="term" value="F:acyltransferase activity, transferring groups other than amino-acyl groups"/>
    <property type="evidence" value="ECO:0007669"/>
    <property type="project" value="InterPro"/>
</dbReference>
<keyword evidence="2" id="KW-0012">Acyltransferase</keyword>
<dbReference type="PANTHER" id="PTHR43877:SF2">
    <property type="entry name" value="AMINOALKYLPHOSPHONATE N-ACETYLTRANSFERASE-RELATED"/>
    <property type="match status" value="1"/>
</dbReference>
<sequence length="152" mass="16564">MIVVAQESIQQPDADWLLDRLSTTLGQLTGCSGRASFDPHAMQQPGSCFAMARDAQRRPVGCGAFRPLQPGIAELKRMYALSGGQGIGAAVLQFLEQQARAQGYQAMWLETRKVNQRALAFYARQGYQPIAPFGHYIGNATAQCLGKIFAQS</sequence>
<dbReference type="PANTHER" id="PTHR43877">
    <property type="entry name" value="AMINOALKYLPHOSPHONATE N-ACETYLTRANSFERASE-RELATED-RELATED"/>
    <property type="match status" value="1"/>
</dbReference>
<organism evidence="4 5">
    <name type="scientific">Pantoea cypripedii</name>
    <name type="common">Pectobacterium cypripedii</name>
    <name type="synonym">Erwinia cypripedii</name>
    <dbReference type="NCBI Taxonomy" id="55209"/>
    <lineage>
        <taxon>Bacteria</taxon>
        <taxon>Pseudomonadati</taxon>
        <taxon>Pseudomonadota</taxon>
        <taxon>Gammaproteobacteria</taxon>
        <taxon>Enterobacterales</taxon>
        <taxon>Erwiniaceae</taxon>
        <taxon>Pantoea</taxon>
    </lineage>
</organism>
<dbReference type="CDD" id="cd04301">
    <property type="entry name" value="NAT_SF"/>
    <property type="match status" value="1"/>
</dbReference>
<dbReference type="RefSeq" id="WP_084873606.1">
    <property type="nucleotide sequence ID" value="NZ_JAGGMY010000001.1"/>
</dbReference>
<gene>
    <name evidence="4" type="ORF">HA50_06105</name>
</gene>
<proteinExistence type="predicted"/>
<evidence type="ECO:0000256" key="2">
    <source>
        <dbReference type="ARBA" id="ARBA00023315"/>
    </source>
</evidence>
<evidence type="ECO:0000313" key="4">
    <source>
        <dbReference type="EMBL" id="ORM92941.1"/>
    </source>
</evidence>
<dbReference type="InterPro" id="IPR016181">
    <property type="entry name" value="Acyl_CoA_acyltransferase"/>
</dbReference>
<feature type="domain" description="N-acetyltransferase" evidence="3">
    <location>
        <begin position="1"/>
        <end position="150"/>
    </location>
</feature>
<dbReference type="Proteomes" id="UP000193749">
    <property type="component" value="Unassembled WGS sequence"/>
</dbReference>
<dbReference type="InterPro" id="IPR000182">
    <property type="entry name" value="GNAT_dom"/>
</dbReference>
<keyword evidence="1 4" id="KW-0808">Transferase</keyword>
<dbReference type="OrthoDB" id="9803233at2"/>
<dbReference type="InterPro" id="IPR050832">
    <property type="entry name" value="Bact_Acetyltransf"/>
</dbReference>
<accession>A0A1X1ESH8</accession>
<name>A0A1X1ESH8_PANCY</name>
<dbReference type="SUPFAM" id="SSF55729">
    <property type="entry name" value="Acyl-CoA N-acyltransferases (Nat)"/>
    <property type="match status" value="1"/>
</dbReference>
<evidence type="ECO:0000256" key="1">
    <source>
        <dbReference type="ARBA" id="ARBA00022679"/>
    </source>
</evidence>
<reference evidence="4 5" key="1">
    <citation type="journal article" date="2017" name="Antonie Van Leeuwenhoek">
        <title>Phylogenomic resolution of the bacterial genus Pantoea and its relationship with Erwinia and Tatumella.</title>
        <authorList>
            <person name="Palmer M."/>
            <person name="Steenkamp E.T."/>
            <person name="Coetzee M.P."/>
            <person name="Chan W.Y."/>
            <person name="van Zyl E."/>
            <person name="De Maayer P."/>
            <person name="Coutinho T.A."/>
            <person name="Blom J."/>
            <person name="Smits T.H."/>
            <person name="Duffy B."/>
            <person name="Venter S.N."/>
        </authorList>
    </citation>
    <scope>NUCLEOTIDE SEQUENCE [LARGE SCALE GENOMIC DNA]</scope>
    <source>
        <strain evidence="4 5">LMG 2657</strain>
    </source>
</reference>
<dbReference type="Gene3D" id="3.40.630.30">
    <property type="match status" value="1"/>
</dbReference>
<keyword evidence="5" id="KW-1185">Reference proteome</keyword>
<dbReference type="AlphaFoldDB" id="A0A1X1ESH8"/>
<dbReference type="STRING" id="55209.HA50_06105"/>
<protein>
    <submittedName>
        <fullName evidence="4">GNAT family N-acetyltransferase</fullName>
    </submittedName>
</protein>
<evidence type="ECO:0000313" key="5">
    <source>
        <dbReference type="Proteomes" id="UP000193749"/>
    </source>
</evidence>
<dbReference type="PROSITE" id="PS51186">
    <property type="entry name" value="GNAT"/>
    <property type="match status" value="1"/>
</dbReference>
<comment type="caution">
    <text evidence="4">The sequence shown here is derived from an EMBL/GenBank/DDBJ whole genome shotgun (WGS) entry which is preliminary data.</text>
</comment>